<dbReference type="Proteomes" id="UP001218638">
    <property type="component" value="Chromosome"/>
</dbReference>
<dbReference type="RefSeq" id="WP_330931819.1">
    <property type="nucleotide sequence ID" value="NZ_CP119075.1"/>
</dbReference>
<dbReference type="GO" id="GO:0008168">
    <property type="term" value="F:methyltransferase activity"/>
    <property type="evidence" value="ECO:0007669"/>
    <property type="project" value="UniProtKB-KW"/>
</dbReference>
<proteinExistence type="predicted"/>
<dbReference type="CDD" id="cd02440">
    <property type="entry name" value="AdoMet_MTases"/>
    <property type="match status" value="1"/>
</dbReference>
<gene>
    <name evidence="3" type="ORF">PXH66_21420</name>
</gene>
<dbReference type="GO" id="GO:0032259">
    <property type="term" value="P:methylation"/>
    <property type="evidence" value="ECO:0007669"/>
    <property type="project" value="UniProtKB-KW"/>
</dbReference>
<dbReference type="KEGG" id="slom:PXH66_21420"/>
<dbReference type="InterPro" id="IPR029063">
    <property type="entry name" value="SAM-dependent_MTases_sf"/>
</dbReference>
<dbReference type="PANTHER" id="PTHR43861:SF3">
    <property type="entry name" value="PUTATIVE (AFU_ORTHOLOGUE AFUA_2G14390)-RELATED"/>
    <property type="match status" value="1"/>
</dbReference>
<feature type="domain" description="Methyltransferase" evidence="2">
    <location>
        <begin position="43"/>
        <end position="135"/>
    </location>
</feature>
<dbReference type="PANTHER" id="PTHR43861">
    <property type="entry name" value="TRANS-ACONITATE 2-METHYLTRANSFERASE-RELATED"/>
    <property type="match status" value="1"/>
</dbReference>
<dbReference type="SUPFAM" id="SSF53335">
    <property type="entry name" value="S-adenosyl-L-methionine-dependent methyltransferases"/>
    <property type="match status" value="1"/>
</dbReference>
<dbReference type="AlphaFoldDB" id="A0AAE9ZXT0"/>
<evidence type="ECO:0000313" key="3">
    <source>
        <dbReference type="EMBL" id="WED64915.1"/>
    </source>
</evidence>
<keyword evidence="4" id="KW-1185">Reference proteome</keyword>
<dbReference type="EMBL" id="CP119075">
    <property type="protein sequence ID" value="WED64915.1"/>
    <property type="molecule type" value="Genomic_DNA"/>
</dbReference>
<evidence type="ECO:0000313" key="4">
    <source>
        <dbReference type="Proteomes" id="UP001218638"/>
    </source>
</evidence>
<sequence>MAKSFDSPFWDNRYGNAGDDFVFGTTPNDFLVACADHLPPGPVLCLAEGEGRNAVFLAERGHAVTAMDQSEVGLAKAQQLAASRGVTLTTVVADLTDFVIEPGTWSAIVSIFCHLPPDLRRVLYPRVAAGLRPGGMIVLESYHPRQVEHATGGPVASPELLVSLDDVRDAFPGITWDLAHEIERDVVEGHGHTGRAAVTQLLGRR</sequence>
<organism evidence="3 4">
    <name type="scientific">Synoicihabitans lomoniglobus</name>
    <dbReference type="NCBI Taxonomy" id="2909285"/>
    <lineage>
        <taxon>Bacteria</taxon>
        <taxon>Pseudomonadati</taxon>
        <taxon>Verrucomicrobiota</taxon>
        <taxon>Opitutia</taxon>
        <taxon>Opitutales</taxon>
        <taxon>Opitutaceae</taxon>
        <taxon>Synoicihabitans</taxon>
    </lineage>
</organism>
<evidence type="ECO:0000259" key="2">
    <source>
        <dbReference type="Pfam" id="PF13649"/>
    </source>
</evidence>
<keyword evidence="3" id="KW-0489">Methyltransferase</keyword>
<keyword evidence="1" id="KW-0808">Transferase</keyword>
<evidence type="ECO:0000256" key="1">
    <source>
        <dbReference type="ARBA" id="ARBA00022679"/>
    </source>
</evidence>
<protein>
    <submittedName>
        <fullName evidence="3">Class I SAM-dependent methyltransferase</fullName>
    </submittedName>
</protein>
<dbReference type="InterPro" id="IPR041698">
    <property type="entry name" value="Methyltransf_25"/>
</dbReference>
<accession>A0AAE9ZXT0</accession>
<dbReference type="Gene3D" id="3.40.50.150">
    <property type="entry name" value="Vaccinia Virus protein VP39"/>
    <property type="match status" value="1"/>
</dbReference>
<reference evidence="3" key="1">
    <citation type="submission" date="2023-03" db="EMBL/GenBank/DDBJ databases">
        <title>Lomoglobus Profundus gen. nov., sp. nov., a novel member of the phylum Verrucomicrobia, isolated from deep-marine sediment of South China Sea.</title>
        <authorList>
            <person name="Ahmad T."/>
            <person name="Ishaq S.E."/>
            <person name="Wang F."/>
        </authorList>
    </citation>
    <scope>NUCLEOTIDE SEQUENCE</scope>
    <source>
        <strain evidence="3">LMO-M01</strain>
    </source>
</reference>
<name>A0AAE9ZXT0_9BACT</name>
<dbReference type="Pfam" id="PF13649">
    <property type="entry name" value="Methyltransf_25"/>
    <property type="match status" value="1"/>
</dbReference>